<evidence type="ECO:0000256" key="4">
    <source>
        <dbReference type="ARBA" id="ARBA00022679"/>
    </source>
</evidence>
<dbReference type="PANTHER" id="PTHR12317:SF74">
    <property type="entry name" value="2-ACYLGLYCEROL O-ACYLTRANSFERASE 2"/>
    <property type="match status" value="1"/>
</dbReference>
<name>A0A8C6DC75_MOSMO</name>
<keyword evidence="3" id="KW-0444">Lipid biosynthesis</keyword>
<evidence type="ECO:0000256" key="11">
    <source>
        <dbReference type="RuleBase" id="RU367023"/>
    </source>
</evidence>
<comment type="similarity">
    <text evidence="2 11">Belongs to the diacylglycerol acyltransferase family.</text>
</comment>
<dbReference type="Pfam" id="PF03982">
    <property type="entry name" value="DAGAT"/>
    <property type="match status" value="1"/>
</dbReference>
<keyword evidence="8" id="KW-0443">Lipid metabolism</keyword>
<dbReference type="Proteomes" id="UP000694544">
    <property type="component" value="Unplaced"/>
</dbReference>
<dbReference type="GO" id="GO:0005789">
    <property type="term" value="C:endoplasmic reticulum membrane"/>
    <property type="evidence" value="ECO:0007669"/>
    <property type="project" value="UniProtKB-SubCell"/>
</dbReference>
<evidence type="ECO:0000256" key="1">
    <source>
        <dbReference type="ARBA" id="ARBA00004477"/>
    </source>
</evidence>
<evidence type="ECO:0000256" key="2">
    <source>
        <dbReference type="ARBA" id="ARBA00005420"/>
    </source>
</evidence>
<evidence type="ECO:0000256" key="5">
    <source>
        <dbReference type="ARBA" id="ARBA00022692"/>
    </source>
</evidence>
<evidence type="ECO:0000256" key="10">
    <source>
        <dbReference type="ARBA" id="ARBA00023315"/>
    </source>
</evidence>
<keyword evidence="5 11" id="KW-0812">Transmembrane</keyword>
<evidence type="ECO:0000313" key="13">
    <source>
        <dbReference type="Proteomes" id="UP000694544"/>
    </source>
</evidence>
<evidence type="ECO:0000256" key="3">
    <source>
        <dbReference type="ARBA" id="ARBA00022516"/>
    </source>
</evidence>
<sequence>MVEFAPLFVPLERRLQTFAVLQLIFYYLALHLVCCIVFIGLLFTRFWMISILYAIWWYLDRDTPRQGGRQSAFIRHWTIWKYTKDYFPISLVKTAELDPSRNHLAGSNPHGVLATGAFTYLCTEGTGFSSVFPGIRSHLMMTHWCFWAPVFRDCVMSGGLVSSDKESAAHILSRKGGGNLLSIVVGRAQESLNASPGTYKLVLRNRKGFIRLALMHGAALVPIFSFGENDVYDQVESSPGSWLRWFQDRLHKSTRGSIPLFYGRGVFQYSFVVLALSHHSPLCLAVGKPIEVQKTLHPSQEEVDRLHQHYMKELENLFETHKLKYNVPRDQHLEIC</sequence>
<dbReference type="InterPro" id="IPR007130">
    <property type="entry name" value="DAGAT"/>
</dbReference>
<dbReference type="EC" id="2.3.1.-" evidence="11"/>
<evidence type="ECO:0000313" key="12">
    <source>
        <dbReference type="Ensembl" id="ENSMMSP00000013072.1"/>
    </source>
</evidence>
<keyword evidence="6 11" id="KW-0256">Endoplasmic reticulum</keyword>
<evidence type="ECO:0000256" key="9">
    <source>
        <dbReference type="ARBA" id="ARBA00023136"/>
    </source>
</evidence>
<reference evidence="12" key="1">
    <citation type="submission" date="2025-08" db="UniProtKB">
        <authorList>
            <consortium name="Ensembl"/>
        </authorList>
    </citation>
    <scope>IDENTIFICATION</scope>
</reference>
<comment type="subcellular location">
    <subcellularLocation>
        <location evidence="1 11">Endoplasmic reticulum membrane</location>
        <topology evidence="1 11">Multi-pass membrane protein</topology>
    </subcellularLocation>
</comment>
<keyword evidence="13" id="KW-1185">Reference proteome</keyword>
<evidence type="ECO:0000256" key="6">
    <source>
        <dbReference type="ARBA" id="ARBA00022824"/>
    </source>
</evidence>
<dbReference type="GO" id="GO:0003846">
    <property type="term" value="F:2-acylglycerol O-acyltransferase activity"/>
    <property type="evidence" value="ECO:0007669"/>
    <property type="project" value="TreeGrafter"/>
</dbReference>
<dbReference type="Ensembl" id="ENSMMST00000014449.1">
    <property type="protein sequence ID" value="ENSMMSP00000013072.1"/>
    <property type="gene ID" value="ENSMMSG00000010002.1"/>
</dbReference>
<comment type="caution">
    <text evidence="11">Lacks conserved residue(s) required for the propagation of feature annotation.</text>
</comment>
<protein>
    <recommendedName>
        <fullName evidence="11">Acyltransferase</fullName>
        <ecNumber evidence="11">2.3.1.-</ecNumber>
    </recommendedName>
</protein>
<dbReference type="GO" id="GO:0004144">
    <property type="term" value="F:diacylglycerol O-acyltransferase activity"/>
    <property type="evidence" value="ECO:0007669"/>
    <property type="project" value="TreeGrafter"/>
</dbReference>
<evidence type="ECO:0000256" key="7">
    <source>
        <dbReference type="ARBA" id="ARBA00022989"/>
    </source>
</evidence>
<keyword evidence="4 11" id="KW-0808">Transferase</keyword>
<dbReference type="GO" id="GO:0019432">
    <property type="term" value="P:triglyceride biosynthetic process"/>
    <property type="evidence" value="ECO:0007669"/>
    <property type="project" value="TreeGrafter"/>
</dbReference>
<keyword evidence="7 11" id="KW-1133">Transmembrane helix</keyword>
<dbReference type="CDD" id="cd07987">
    <property type="entry name" value="LPLAT_MGAT-like"/>
    <property type="match status" value="1"/>
</dbReference>
<accession>A0A8C6DC75</accession>
<dbReference type="PANTHER" id="PTHR12317">
    <property type="entry name" value="DIACYLGLYCEROL O-ACYLTRANSFERASE"/>
    <property type="match status" value="1"/>
</dbReference>
<proteinExistence type="inferred from homology"/>
<dbReference type="GO" id="GO:0006651">
    <property type="term" value="P:diacylglycerol biosynthetic process"/>
    <property type="evidence" value="ECO:0007669"/>
    <property type="project" value="TreeGrafter"/>
</dbReference>
<keyword evidence="10" id="KW-0012">Acyltransferase</keyword>
<evidence type="ECO:0000256" key="8">
    <source>
        <dbReference type="ARBA" id="ARBA00023098"/>
    </source>
</evidence>
<reference evidence="12" key="2">
    <citation type="submission" date="2025-09" db="UniProtKB">
        <authorList>
            <consortium name="Ensembl"/>
        </authorList>
    </citation>
    <scope>IDENTIFICATION</scope>
</reference>
<keyword evidence="9 11" id="KW-0472">Membrane</keyword>
<dbReference type="GeneTree" id="ENSGT01030000234582"/>
<dbReference type="AlphaFoldDB" id="A0A8C6DC75"/>
<organism evidence="12 13">
    <name type="scientific">Moschus moschiferus</name>
    <name type="common">Siberian musk deer</name>
    <name type="synonym">Moschus sibiricus</name>
    <dbReference type="NCBI Taxonomy" id="68415"/>
    <lineage>
        <taxon>Eukaryota</taxon>
        <taxon>Metazoa</taxon>
        <taxon>Chordata</taxon>
        <taxon>Craniata</taxon>
        <taxon>Vertebrata</taxon>
        <taxon>Euteleostomi</taxon>
        <taxon>Mammalia</taxon>
        <taxon>Eutheria</taxon>
        <taxon>Laurasiatheria</taxon>
        <taxon>Artiodactyla</taxon>
        <taxon>Ruminantia</taxon>
        <taxon>Pecora</taxon>
        <taxon>Moschidae</taxon>
        <taxon>Moschus</taxon>
    </lineage>
</organism>
<feature type="transmembrane region" description="Helical" evidence="11">
    <location>
        <begin position="20"/>
        <end position="43"/>
    </location>
</feature>